<dbReference type="Gene3D" id="3.40.640.10">
    <property type="entry name" value="Type I PLP-dependent aspartate aminotransferase-like (Major domain)"/>
    <property type="match status" value="1"/>
</dbReference>
<evidence type="ECO:0000256" key="2">
    <source>
        <dbReference type="ARBA" id="ARBA00011738"/>
    </source>
</evidence>
<dbReference type="EMBL" id="PVTI01000022">
    <property type="protein sequence ID" value="PRY55672.1"/>
    <property type="molecule type" value="Genomic_DNA"/>
</dbReference>
<dbReference type="GO" id="GO:0030170">
    <property type="term" value="F:pyridoxal phosphate binding"/>
    <property type="evidence" value="ECO:0007669"/>
    <property type="project" value="UniProtKB-UniRule"/>
</dbReference>
<evidence type="ECO:0000256" key="4">
    <source>
        <dbReference type="ARBA" id="ARBA00022679"/>
    </source>
</evidence>
<dbReference type="InterPro" id="IPR015424">
    <property type="entry name" value="PyrdxlP-dep_Trfase"/>
</dbReference>
<dbReference type="HAMAP" id="MF_01513">
    <property type="entry name" value="Phe_aminotrans_2"/>
    <property type="match status" value="1"/>
</dbReference>
<dbReference type="InterPro" id="IPR001917">
    <property type="entry name" value="Aminotrans_II_pyridoxalP_BS"/>
</dbReference>
<dbReference type="InterPro" id="IPR050106">
    <property type="entry name" value="HistidinolP_aminotransfase"/>
</dbReference>
<keyword evidence="4 6" id="KW-0808">Transferase</keyword>
<dbReference type="RefSeq" id="WP_106298349.1">
    <property type="nucleotide sequence ID" value="NZ_PVTI01000022.1"/>
</dbReference>
<comment type="caution">
    <text evidence="9">The sequence shown here is derived from an EMBL/GenBank/DDBJ whole genome shotgun (WGS) entry which is preliminary data.</text>
</comment>
<dbReference type="AlphaFoldDB" id="A0A2T0UCQ6"/>
<evidence type="ECO:0000313" key="9">
    <source>
        <dbReference type="EMBL" id="PRY55672.1"/>
    </source>
</evidence>
<evidence type="ECO:0000313" key="10">
    <source>
        <dbReference type="Proteomes" id="UP000237822"/>
    </source>
</evidence>
<dbReference type="InterPro" id="IPR024892">
    <property type="entry name" value="ArAT"/>
</dbReference>
<keyword evidence="5 6" id="KW-0663">Pyridoxal phosphate</keyword>
<keyword evidence="10" id="KW-1185">Reference proteome</keyword>
<feature type="domain" description="Aminotransferase class I/classII large" evidence="8">
    <location>
        <begin position="65"/>
        <end position="380"/>
    </location>
</feature>
<dbReference type="Pfam" id="PF00155">
    <property type="entry name" value="Aminotran_1_2"/>
    <property type="match status" value="1"/>
</dbReference>
<dbReference type="PANTHER" id="PTHR43643:SF3">
    <property type="entry name" value="HISTIDINOL-PHOSPHATE AMINOTRANSFERASE"/>
    <property type="match status" value="1"/>
</dbReference>
<comment type="subunit">
    <text evidence="2 6">Homodimer.</text>
</comment>
<evidence type="ECO:0000259" key="8">
    <source>
        <dbReference type="Pfam" id="PF00155"/>
    </source>
</evidence>
<evidence type="ECO:0000256" key="3">
    <source>
        <dbReference type="ARBA" id="ARBA00022576"/>
    </source>
</evidence>
<dbReference type="NCBIfam" id="TIGR01141">
    <property type="entry name" value="hisC"/>
    <property type="match status" value="1"/>
</dbReference>
<dbReference type="PROSITE" id="PS00599">
    <property type="entry name" value="AA_TRANSFER_CLASS_2"/>
    <property type="match status" value="1"/>
</dbReference>
<reference evidence="9 10" key="1">
    <citation type="submission" date="2018-03" db="EMBL/GenBank/DDBJ databases">
        <title>Genomic Encyclopedia of Archaeal and Bacterial Type Strains, Phase II (KMG-II): from individual species to whole genera.</title>
        <authorList>
            <person name="Goeker M."/>
        </authorList>
    </citation>
    <scope>NUCLEOTIDE SEQUENCE [LARGE SCALE GENOMIC DNA]</scope>
    <source>
        <strain evidence="9 10">ATCC BAA-1496</strain>
    </source>
</reference>
<comment type="function">
    <text evidence="6">Aminotransferase that catalyzes the conversion of aromatic amino acids and 2-oxoglutarate into corresponding aromatic oxo acids and L-glutamate.</text>
</comment>
<dbReference type="InterPro" id="IPR015422">
    <property type="entry name" value="PyrdxlP-dep_Trfase_small"/>
</dbReference>
<feature type="modified residue" description="N6-(pyridoxal phosphate)lysine" evidence="6">
    <location>
        <position position="254"/>
    </location>
</feature>
<feature type="compositionally biased region" description="Low complexity" evidence="7">
    <location>
        <begin position="1"/>
        <end position="30"/>
    </location>
</feature>
<feature type="region of interest" description="Disordered" evidence="7">
    <location>
        <begin position="1"/>
        <end position="36"/>
    </location>
</feature>
<protein>
    <recommendedName>
        <fullName evidence="6">Aromatic amino acid aminotransferase</fullName>
        <shortName evidence="6">ArAT</shortName>
        <ecNumber evidence="6">2.6.1.57</ecNumber>
    </recommendedName>
</protein>
<gene>
    <name evidence="6" type="primary">pat</name>
    <name evidence="9" type="ORF">BCF74_12256</name>
</gene>
<dbReference type="Gene3D" id="3.90.1150.10">
    <property type="entry name" value="Aspartate Aminotransferase, domain 1"/>
    <property type="match status" value="1"/>
</dbReference>
<comment type="similarity">
    <text evidence="6">Belongs to the class-II pyridoxal-phosphate-dependent aminotransferase family.</text>
</comment>
<organism evidence="9 10">
    <name type="scientific">Knoellia remsis</name>
    <dbReference type="NCBI Taxonomy" id="407159"/>
    <lineage>
        <taxon>Bacteria</taxon>
        <taxon>Bacillati</taxon>
        <taxon>Actinomycetota</taxon>
        <taxon>Actinomycetes</taxon>
        <taxon>Micrococcales</taxon>
        <taxon>Intrasporangiaceae</taxon>
        <taxon>Knoellia</taxon>
    </lineage>
</organism>
<evidence type="ECO:0000256" key="1">
    <source>
        <dbReference type="ARBA" id="ARBA00001933"/>
    </source>
</evidence>
<keyword evidence="3 6" id="KW-0032">Aminotransferase</keyword>
<dbReference type="GO" id="GO:0004400">
    <property type="term" value="F:histidinol-phosphate transaminase activity"/>
    <property type="evidence" value="ECO:0007669"/>
    <property type="project" value="InterPro"/>
</dbReference>
<dbReference type="NCBIfam" id="NF002878">
    <property type="entry name" value="PRK03321.1"/>
    <property type="match status" value="1"/>
</dbReference>
<dbReference type="CDD" id="cd00609">
    <property type="entry name" value="AAT_like"/>
    <property type="match status" value="1"/>
</dbReference>
<dbReference type="InterPro" id="IPR015421">
    <property type="entry name" value="PyrdxlP-dep_Trfase_major"/>
</dbReference>
<dbReference type="InterPro" id="IPR004839">
    <property type="entry name" value="Aminotransferase_I/II_large"/>
</dbReference>
<dbReference type="Proteomes" id="UP000237822">
    <property type="component" value="Unassembled WGS sequence"/>
</dbReference>
<dbReference type="HAMAP" id="MF_01023">
    <property type="entry name" value="HisC_aminotrans_2"/>
    <property type="match status" value="1"/>
</dbReference>
<dbReference type="SUPFAM" id="SSF53383">
    <property type="entry name" value="PLP-dependent transferases"/>
    <property type="match status" value="1"/>
</dbReference>
<comment type="cofactor">
    <cofactor evidence="1 6">
        <name>pyridoxal 5'-phosphate</name>
        <dbReference type="ChEBI" id="CHEBI:597326"/>
    </cofactor>
</comment>
<dbReference type="OrthoDB" id="9809616at2"/>
<proteinExistence type="inferred from homology"/>
<evidence type="ECO:0000256" key="7">
    <source>
        <dbReference type="SAM" id="MobiDB-lite"/>
    </source>
</evidence>
<name>A0A2T0UCQ6_9MICO</name>
<evidence type="ECO:0000256" key="5">
    <source>
        <dbReference type="ARBA" id="ARBA00022898"/>
    </source>
</evidence>
<evidence type="ECO:0000256" key="6">
    <source>
        <dbReference type="HAMAP-Rule" id="MF_01513"/>
    </source>
</evidence>
<dbReference type="GO" id="GO:0008793">
    <property type="term" value="F:aromatic-amino-acid transaminase activity"/>
    <property type="evidence" value="ECO:0007669"/>
    <property type="project" value="UniProtKB-UniRule"/>
</dbReference>
<dbReference type="PANTHER" id="PTHR43643">
    <property type="entry name" value="HISTIDINOL-PHOSPHATE AMINOTRANSFERASE 2"/>
    <property type="match status" value="1"/>
</dbReference>
<dbReference type="GO" id="GO:0000105">
    <property type="term" value="P:L-histidine biosynthetic process"/>
    <property type="evidence" value="ECO:0007669"/>
    <property type="project" value="InterPro"/>
</dbReference>
<dbReference type="EC" id="2.6.1.57" evidence="6"/>
<accession>A0A2T0UCQ6</accession>
<comment type="catalytic activity">
    <reaction evidence="6">
        <text>an aromatic L-alpha-amino acid + 2-oxoglutarate = an aromatic oxo-acid + L-glutamate</text>
        <dbReference type="Rhea" id="RHEA:17533"/>
        <dbReference type="ChEBI" id="CHEBI:16810"/>
        <dbReference type="ChEBI" id="CHEBI:29985"/>
        <dbReference type="ChEBI" id="CHEBI:73309"/>
        <dbReference type="ChEBI" id="CHEBI:84824"/>
        <dbReference type="EC" id="2.6.1.57"/>
    </reaction>
</comment>
<dbReference type="InterPro" id="IPR005861">
    <property type="entry name" value="HisP_aminotrans"/>
</dbReference>
<sequence>MTERPAASTADTASTGTTDSTTSGSGSAPAREPRPVRLRGALDAVPAYVAGKPAAATPGVTAYKISSNENPYPPLPSVLDVVREGAAQMNRYPDMGVSALTEALAQRLAVPAARIATGPGSVGVLGQIITALCDPGDEVVFAWRSFEAYPILVSLAGAAPVQVPLTSEARHDLDAMADAVTERTKVVLVCTPNNPTGPSVRTDELEAFLDRVPTDVLVVLDEAYLEFVTSEDAPDALAIHRARPNVAVLRTFSKAYGLAGLRVGYAVAHEPVAEALRKAAIPFGVNSLAQAAAIASLEAFDELQQRVDELVAERARVVAELTKQGWDIPDTDANFVWFGVGERAPEFAAACQAAGLTVRPYGTDGVRATIAEREANDRLLEVAAAFPRD</sequence>